<protein>
    <submittedName>
        <fullName evidence="1">Uncharacterized protein</fullName>
    </submittedName>
</protein>
<dbReference type="AlphaFoldDB" id="A0A2W5S3M1"/>
<dbReference type="EMBL" id="QFQS01000002">
    <property type="protein sequence ID" value="PZQ97671.1"/>
    <property type="molecule type" value="Genomic_DNA"/>
</dbReference>
<evidence type="ECO:0000313" key="1">
    <source>
        <dbReference type="EMBL" id="PZQ97671.1"/>
    </source>
</evidence>
<accession>A0A2W5S3M1</accession>
<organism evidence="1 2">
    <name type="scientific">Cereibacter sphaeroides</name>
    <name type="common">Rhodobacter sphaeroides</name>
    <dbReference type="NCBI Taxonomy" id="1063"/>
    <lineage>
        <taxon>Bacteria</taxon>
        <taxon>Pseudomonadati</taxon>
        <taxon>Pseudomonadota</taxon>
        <taxon>Alphaproteobacteria</taxon>
        <taxon>Rhodobacterales</taxon>
        <taxon>Paracoccaceae</taxon>
        <taxon>Cereibacter</taxon>
    </lineage>
</organism>
<dbReference type="Proteomes" id="UP000248975">
    <property type="component" value="Unassembled WGS sequence"/>
</dbReference>
<sequence length="127" mass="14781">MFLAKIPFSVSRTLGWVAQNVFITVRDAQKIRHHPMHGMDATKGLQLPMVIRKGDYYQSNRRGTVLQIEVVLHEMDNPKRAYFLVLSRNKEDTGIFIRTFYFSSELPRNKMKGASKILIQSTTNYFK</sequence>
<evidence type="ECO:0000313" key="2">
    <source>
        <dbReference type="Proteomes" id="UP000248975"/>
    </source>
</evidence>
<proteinExistence type="predicted"/>
<gene>
    <name evidence="1" type="ORF">DI533_10880</name>
</gene>
<name>A0A2W5S3M1_CERSP</name>
<comment type="caution">
    <text evidence="1">The sequence shown here is derived from an EMBL/GenBank/DDBJ whole genome shotgun (WGS) entry which is preliminary data.</text>
</comment>
<reference evidence="1 2" key="1">
    <citation type="submission" date="2017-08" db="EMBL/GenBank/DDBJ databases">
        <title>Infants hospitalized years apart are colonized by the same room-sourced microbial strains.</title>
        <authorList>
            <person name="Brooks B."/>
            <person name="Olm M.R."/>
            <person name="Firek B.A."/>
            <person name="Baker R."/>
            <person name="Thomas B.C."/>
            <person name="Morowitz M.J."/>
            <person name="Banfield J.F."/>
        </authorList>
    </citation>
    <scope>NUCLEOTIDE SEQUENCE [LARGE SCALE GENOMIC DNA]</scope>
    <source>
        <strain evidence="1">S2_003_000_R2_11</strain>
    </source>
</reference>